<dbReference type="CDD" id="cd16929">
    <property type="entry name" value="HATPase_PDK-like"/>
    <property type="match status" value="1"/>
</dbReference>
<dbReference type="OMA" id="ICEAQEH"/>
<proteinExistence type="inferred from homology"/>
<gene>
    <name evidence="12" type="primary">LOC113789621</name>
</gene>
<keyword evidence="7 8" id="KW-0496">Mitochondrion</keyword>
<keyword evidence="6 8" id="KW-0067">ATP-binding</keyword>
<keyword evidence="4 8" id="KW-0547">Nucleotide-binding</keyword>
<keyword evidence="11" id="KW-1185">Reference proteome</keyword>
<dbReference type="OrthoDB" id="3264224at2759"/>
<dbReference type="InterPro" id="IPR005467">
    <property type="entry name" value="His_kinase_dom"/>
</dbReference>
<dbReference type="RefSeq" id="XP_027194983.1">
    <property type="nucleotide sequence ID" value="XM_027339182.1"/>
</dbReference>
<feature type="domain" description="Histidine kinase" evidence="10">
    <location>
        <begin position="393"/>
        <end position="528"/>
    </location>
</feature>
<evidence type="ECO:0000256" key="9">
    <source>
        <dbReference type="SAM" id="MobiDB-lite"/>
    </source>
</evidence>
<dbReference type="InterPro" id="IPR018955">
    <property type="entry name" value="BCDHK/PDK_N"/>
</dbReference>
<dbReference type="SUPFAM" id="SSF69012">
    <property type="entry name" value="alpha-ketoacid dehydrogenase kinase, N-terminal domain"/>
    <property type="match status" value="1"/>
</dbReference>
<dbReference type="Pfam" id="PF02518">
    <property type="entry name" value="HATPase_c"/>
    <property type="match status" value="1"/>
</dbReference>
<dbReference type="SUPFAM" id="SSF55874">
    <property type="entry name" value="ATPase domain of HSP90 chaperone/DNA topoisomerase II/histidine kinase"/>
    <property type="match status" value="1"/>
</dbReference>
<feature type="compositionally biased region" description="Polar residues" evidence="9">
    <location>
        <begin position="136"/>
        <end position="145"/>
    </location>
</feature>
<evidence type="ECO:0000256" key="4">
    <source>
        <dbReference type="ARBA" id="ARBA00022741"/>
    </source>
</evidence>
<dbReference type="InterPro" id="IPR036784">
    <property type="entry name" value="AK/P_DHK_N_sf"/>
</dbReference>
<dbReference type="EC" id="2.7.11.-" evidence="8"/>
<evidence type="ECO:0000256" key="7">
    <source>
        <dbReference type="ARBA" id="ARBA00023128"/>
    </source>
</evidence>
<dbReference type="Pfam" id="PF10436">
    <property type="entry name" value="BCDHK_Adom3"/>
    <property type="match status" value="1"/>
</dbReference>
<dbReference type="InParanoid" id="A0A6P6XQ91"/>
<feature type="region of interest" description="Disordered" evidence="9">
    <location>
        <begin position="27"/>
        <end position="58"/>
    </location>
</feature>
<comment type="subcellular location">
    <subcellularLocation>
        <location evidence="8">Mitochondrion matrix</location>
    </subcellularLocation>
</comment>
<dbReference type="PANTHER" id="PTHR11947">
    <property type="entry name" value="PYRUVATE DEHYDROGENASE KINASE"/>
    <property type="match status" value="1"/>
</dbReference>
<evidence type="ECO:0000256" key="8">
    <source>
        <dbReference type="RuleBase" id="RU366032"/>
    </source>
</evidence>
<keyword evidence="5 8" id="KW-0418">Kinase</keyword>
<dbReference type="SMART" id="SM00387">
    <property type="entry name" value="HATPase_c"/>
    <property type="match status" value="1"/>
</dbReference>
<evidence type="ECO:0000313" key="12">
    <source>
        <dbReference type="RefSeq" id="XP_027194983.1"/>
    </source>
</evidence>
<keyword evidence="3 8" id="KW-0808">Transferase</keyword>
<dbReference type="InterPro" id="IPR003594">
    <property type="entry name" value="HATPase_dom"/>
</dbReference>
<dbReference type="GO" id="GO:0005524">
    <property type="term" value="F:ATP binding"/>
    <property type="evidence" value="ECO:0007669"/>
    <property type="project" value="UniProtKB-UniRule"/>
</dbReference>
<evidence type="ECO:0000259" key="10">
    <source>
        <dbReference type="PROSITE" id="PS50109"/>
    </source>
</evidence>
<evidence type="ECO:0000313" key="11">
    <source>
        <dbReference type="Proteomes" id="UP000515146"/>
    </source>
</evidence>
<name>A0A6P6XQ91_DERPT</name>
<evidence type="ECO:0000256" key="3">
    <source>
        <dbReference type="ARBA" id="ARBA00022679"/>
    </source>
</evidence>
<dbReference type="GO" id="GO:0005759">
    <property type="term" value="C:mitochondrial matrix"/>
    <property type="evidence" value="ECO:0007669"/>
    <property type="project" value="UniProtKB-SubCell"/>
</dbReference>
<evidence type="ECO:0000256" key="6">
    <source>
        <dbReference type="ARBA" id="ARBA00022840"/>
    </source>
</evidence>
<reference evidence="12" key="1">
    <citation type="submission" date="2025-08" db="UniProtKB">
        <authorList>
            <consortium name="RefSeq"/>
        </authorList>
    </citation>
    <scope>IDENTIFICATION</scope>
    <source>
        <strain evidence="12">Airmid</strain>
    </source>
</reference>
<evidence type="ECO:0000256" key="1">
    <source>
        <dbReference type="ARBA" id="ARBA00006155"/>
    </source>
</evidence>
<evidence type="ECO:0000256" key="2">
    <source>
        <dbReference type="ARBA" id="ARBA00022553"/>
    </source>
</evidence>
<dbReference type="Gene3D" id="3.30.565.10">
    <property type="entry name" value="Histidine kinase-like ATPase, C-terminal domain"/>
    <property type="match status" value="1"/>
</dbReference>
<keyword evidence="2" id="KW-0597">Phosphoprotein</keyword>
<feature type="region of interest" description="Disordered" evidence="9">
    <location>
        <begin position="103"/>
        <end position="161"/>
    </location>
</feature>
<evidence type="ECO:0000256" key="5">
    <source>
        <dbReference type="ARBA" id="ARBA00022777"/>
    </source>
</evidence>
<dbReference type="PROSITE" id="PS50109">
    <property type="entry name" value="HIS_KIN"/>
    <property type="match status" value="1"/>
</dbReference>
<dbReference type="Gene3D" id="1.20.140.20">
    <property type="entry name" value="Alpha-ketoacid/pyruvate dehydrogenase kinase, N-terminal domain"/>
    <property type="match status" value="1"/>
</dbReference>
<protein>
    <recommendedName>
        <fullName evidence="8">Protein-serine/threonine kinase</fullName>
        <ecNumber evidence="8">2.7.11.-</ecNumber>
    </recommendedName>
</protein>
<feature type="compositionally biased region" description="Low complexity" evidence="9">
    <location>
        <begin position="111"/>
        <end position="135"/>
    </location>
</feature>
<organism evidence="11 12">
    <name type="scientific">Dermatophagoides pteronyssinus</name>
    <name type="common">European house dust mite</name>
    <dbReference type="NCBI Taxonomy" id="6956"/>
    <lineage>
        <taxon>Eukaryota</taxon>
        <taxon>Metazoa</taxon>
        <taxon>Ecdysozoa</taxon>
        <taxon>Arthropoda</taxon>
        <taxon>Chelicerata</taxon>
        <taxon>Arachnida</taxon>
        <taxon>Acari</taxon>
        <taxon>Acariformes</taxon>
        <taxon>Sarcoptiformes</taxon>
        <taxon>Astigmata</taxon>
        <taxon>Psoroptidia</taxon>
        <taxon>Analgoidea</taxon>
        <taxon>Pyroglyphidae</taxon>
        <taxon>Dermatophagoidinae</taxon>
        <taxon>Dermatophagoides</taxon>
    </lineage>
</organism>
<dbReference type="PANTHER" id="PTHR11947:SF20">
    <property type="entry name" value="[3-METHYL-2-OXOBUTANOATE DEHYDROGENASE [LIPOAMIDE]] KINASE, MITOCHONDRIAL"/>
    <property type="match status" value="1"/>
</dbReference>
<dbReference type="Proteomes" id="UP000515146">
    <property type="component" value="Unplaced"/>
</dbReference>
<dbReference type="GO" id="GO:0010906">
    <property type="term" value="P:regulation of glucose metabolic process"/>
    <property type="evidence" value="ECO:0007669"/>
    <property type="project" value="TreeGrafter"/>
</dbReference>
<dbReference type="GO" id="GO:0004740">
    <property type="term" value="F:pyruvate dehydrogenase (acetyl-transferring) kinase activity"/>
    <property type="evidence" value="ECO:0007669"/>
    <property type="project" value="TreeGrafter"/>
</dbReference>
<dbReference type="InterPro" id="IPR036890">
    <property type="entry name" value="HATPase_C_sf"/>
</dbReference>
<dbReference type="InterPro" id="IPR039028">
    <property type="entry name" value="BCKD/PDK"/>
</dbReference>
<dbReference type="KEGG" id="dpte:113789621"/>
<comment type="similarity">
    <text evidence="1 8">Belongs to the PDK/BCKDK protein kinase family.</text>
</comment>
<accession>A0A6P6XQ91</accession>
<dbReference type="AlphaFoldDB" id="A0A6P6XQ91"/>
<sequence>MFCKQHTQLYCRQTLLLPRFSSQTNYRHYDRTSSSGGDGSTSNDEPRPHNPRQKYSHPSNSFFRHIRMAMNNGSSIAESQSSGSTKGEWPSIHKTNCNDYAQNYYNHRHSNGQSKSSSNSANFQQSSPTSESTTSNIAVGNNRPSAGSGTGGSTNGTNRKSNLWTSTLSKSINWFYNQSAIDIAATKPSVRLTPATILYSGKSADGSHTLRSAMYLQKELPVRIAHRIAGFRALPFLIGCHPTILAVHEMYIKAFYLLSEHPLITDQEKELSFTSMLRELLDAHKNVVTMLAEGFRECRKHIQNEDMIRQFLDRTLTSRLGIRMLAEHHLALHDNNERPDYVGIINVRMKPKEVIDYWVDYVSKLSERHYGRAPPVKINGHVNACFPYIRTPLDYILPELLKNAVRATLEAHASVPDSNLPPIMVTIASNNIDFIIRISDRGSGIAHDLVDLVLQYHFTTANRTDSRFDRGILENIMKDSSMQASPMHGFGFGLPTSRAYAEYLNGKLSIESMQGIGTDVYLRLRHIDGKHESFRI</sequence>